<proteinExistence type="predicted"/>
<evidence type="ECO:0000313" key="3">
    <source>
        <dbReference type="Proteomes" id="UP000028045"/>
    </source>
</evidence>
<dbReference type="EMBL" id="KL648338">
    <property type="protein sequence ID" value="KEY71238.1"/>
    <property type="molecule type" value="Genomic_DNA"/>
</dbReference>
<organism evidence="2 3">
    <name type="scientific">Stachybotrys chartarum (strain CBS 109288 / IBT 7711)</name>
    <name type="common">Toxic black mold</name>
    <name type="synonym">Stilbospora chartarum</name>
    <dbReference type="NCBI Taxonomy" id="1280523"/>
    <lineage>
        <taxon>Eukaryota</taxon>
        <taxon>Fungi</taxon>
        <taxon>Dikarya</taxon>
        <taxon>Ascomycota</taxon>
        <taxon>Pezizomycotina</taxon>
        <taxon>Sordariomycetes</taxon>
        <taxon>Hypocreomycetidae</taxon>
        <taxon>Hypocreales</taxon>
        <taxon>Stachybotryaceae</taxon>
        <taxon>Stachybotrys</taxon>
    </lineage>
</organism>
<accession>A0A084B109</accession>
<name>A0A084B109_STACB</name>
<dbReference type="Gene3D" id="1.25.40.10">
    <property type="entry name" value="Tetratricopeptide repeat domain"/>
    <property type="match status" value="2"/>
</dbReference>
<dbReference type="HOGENOM" id="CLU_359873_0_0_1"/>
<dbReference type="Gene3D" id="3.40.50.1580">
    <property type="entry name" value="Nucleoside phosphorylase domain"/>
    <property type="match status" value="1"/>
</dbReference>
<dbReference type="AlphaFoldDB" id="A0A084B109"/>
<reference evidence="2 3" key="1">
    <citation type="journal article" date="2014" name="BMC Genomics">
        <title>Comparative genome sequencing reveals chemotype-specific gene clusters in the toxigenic black mold Stachybotrys.</title>
        <authorList>
            <person name="Semeiks J."/>
            <person name="Borek D."/>
            <person name="Otwinowski Z."/>
            <person name="Grishin N.V."/>
        </authorList>
    </citation>
    <scope>NUCLEOTIDE SEQUENCE [LARGE SCALE GENOMIC DNA]</scope>
    <source>
        <strain evidence="3">CBS 109288 / IBT 7711</strain>
    </source>
</reference>
<dbReference type="SUPFAM" id="SSF48452">
    <property type="entry name" value="TPR-like"/>
    <property type="match status" value="2"/>
</dbReference>
<dbReference type="GO" id="GO:0009116">
    <property type="term" value="P:nucleoside metabolic process"/>
    <property type="evidence" value="ECO:0007669"/>
    <property type="project" value="InterPro"/>
</dbReference>
<dbReference type="InterPro" id="IPR011990">
    <property type="entry name" value="TPR-like_helical_dom_sf"/>
</dbReference>
<dbReference type="OrthoDB" id="626167at2759"/>
<dbReference type="Pfam" id="PF13374">
    <property type="entry name" value="TPR_10"/>
    <property type="match status" value="1"/>
</dbReference>
<dbReference type="InterPro" id="IPR053137">
    <property type="entry name" value="NLR-like"/>
</dbReference>
<dbReference type="Proteomes" id="UP000028045">
    <property type="component" value="Unassembled WGS sequence"/>
</dbReference>
<dbReference type="InterPro" id="IPR035994">
    <property type="entry name" value="Nucleoside_phosphorylase_sf"/>
</dbReference>
<dbReference type="PANTHER" id="PTHR46082:SF11">
    <property type="entry name" value="AAA+ ATPASE DOMAIN-CONTAINING PROTEIN-RELATED"/>
    <property type="match status" value="1"/>
</dbReference>
<evidence type="ECO:0000256" key="1">
    <source>
        <dbReference type="SAM" id="MobiDB-lite"/>
    </source>
</evidence>
<keyword evidence="3" id="KW-1185">Reference proteome</keyword>
<dbReference type="SUPFAM" id="SSF53167">
    <property type="entry name" value="Purine and uridine phosphorylases"/>
    <property type="match status" value="1"/>
</dbReference>
<protein>
    <recommendedName>
        <fullName evidence="4">Nucleoside phosphorylase domain-containing protein</fullName>
    </recommendedName>
</protein>
<feature type="compositionally biased region" description="Low complexity" evidence="1">
    <location>
        <begin position="332"/>
        <end position="348"/>
    </location>
</feature>
<feature type="region of interest" description="Disordered" evidence="1">
    <location>
        <begin position="323"/>
        <end position="377"/>
    </location>
</feature>
<sequence>MEPRRREDYTVAWICPLEVEQIAALQMLEEQHSRLPQPGSDHNVYNLGAIAGHNVVIAGLPQTGNNSAAAVVTQLRMTFPNVKFGLLVGIGGGVPVTTDAGMVRLGDVVVSKPTGIHSGAVQYDHGKAWGGKFERTGSLAPPPALLLSAAQDMAAKRAIERDDPIESSLLRIDTSIRTLRRFKRPGAAQDHLYRPSYIHLQRGQSCDECGCDVTQRIPRPADDDGTPYITVHRGTVASGELVLKDAFLRDQLASSGVLCFDMEAAGALTDFPCLVIRGISDYCDTHKNDIWQGFAAAAAAAYARQLFFHMPIDEVRQREPVGFAAYSPSPTPTSSGSHSSSPYLTSTPRSAPPLPPRFVAQKPQSAPPDPLPSASARITGMMYSPTGTDARSRQVADHKNAGRWDQALFLEQQAFEDLQKRHGAEHLATLTAATDVSITTWTLGYLQGASQWADWVTQIATVTLGAKHPLLLKLGRVKGEIHLVRGQNEEAEALLGGLLVDQQDILGVDHPDALDTMESLAQSHKALGRMTEAEERLRRRADALSSTLGQNHIKCASALVDLVLGVIPHPSADELSTRQSQGSSMLLRFSELISDLHHRLEESFGPRNQVTIRALRACGTLKLLQGKTTEASDMLRRALSYSEDALGPDFPETLLIVSTIGIMYGKKDGGAFSCTNSAGFRPWLERYVDWLERRMGNIPETQATLSLLGMSYMDDAKYVEAERFWGRAVKSYEGSSSANAQTALSMYQLCQANTSLYRQRTGTSELVDFLGRLGLNNRR</sequence>
<gene>
    <name evidence="2" type="ORF">S7711_02345</name>
</gene>
<dbReference type="PANTHER" id="PTHR46082">
    <property type="entry name" value="ATP/GTP-BINDING PROTEIN-RELATED"/>
    <property type="match status" value="1"/>
</dbReference>
<dbReference type="GO" id="GO:0003824">
    <property type="term" value="F:catalytic activity"/>
    <property type="evidence" value="ECO:0007669"/>
    <property type="project" value="InterPro"/>
</dbReference>
<evidence type="ECO:0000313" key="2">
    <source>
        <dbReference type="EMBL" id="KEY71238.1"/>
    </source>
</evidence>
<evidence type="ECO:0008006" key="4">
    <source>
        <dbReference type="Google" id="ProtNLM"/>
    </source>
</evidence>